<dbReference type="EMBL" id="JACJIP010000034">
    <property type="protein sequence ID" value="MBA9087714.1"/>
    <property type="molecule type" value="Genomic_DNA"/>
</dbReference>
<dbReference type="InterPro" id="IPR011010">
    <property type="entry name" value="DNA_brk_join_enz"/>
</dbReference>
<feature type="domain" description="Tyr recombinase" evidence="2">
    <location>
        <begin position="1"/>
        <end position="98"/>
    </location>
</feature>
<proteinExistence type="predicted"/>
<gene>
    <name evidence="3" type="ORF">FHR92_004199</name>
</gene>
<sequence>MNKERFGEHYQEHDLVCCYEHGKPIKARRITETFAYLTNKAELPKIRFHDLRHSHASMLLNNGVNPKIGAERLAHSSVQIYLDRYSHLLPDMQRGAVDLVEEKMKSIKNSVDNSTS</sequence>
<reference evidence="3 4" key="1">
    <citation type="submission" date="2020-08" db="EMBL/GenBank/DDBJ databases">
        <title>Genomic Encyclopedia of Type Strains, Phase III (KMG-III): the genomes of soil and plant-associated and newly described type strains.</title>
        <authorList>
            <person name="Whitman W."/>
        </authorList>
    </citation>
    <scope>NUCLEOTIDE SEQUENCE [LARGE SCALE GENOMIC DNA]</scope>
    <source>
        <strain evidence="3 4">CECT 8693</strain>
    </source>
</reference>
<dbReference type="AlphaFoldDB" id="A0A7W3SWV5"/>
<comment type="caution">
    <text evidence="3">The sequence shown here is derived from an EMBL/GenBank/DDBJ whole genome shotgun (WGS) entry which is preliminary data.</text>
</comment>
<dbReference type="InterPro" id="IPR013762">
    <property type="entry name" value="Integrase-like_cat_sf"/>
</dbReference>
<dbReference type="Pfam" id="PF00589">
    <property type="entry name" value="Phage_integrase"/>
    <property type="match status" value="1"/>
</dbReference>
<keyword evidence="4" id="KW-1185">Reference proteome</keyword>
<dbReference type="Proteomes" id="UP000567067">
    <property type="component" value="Unassembled WGS sequence"/>
</dbReference>
<name>A0A7W3SWV5_9BACL</name>
<evidence type="ECO:0000256" key="1">
    <source>
        <dbReference type="ARBA" id="ARBA00023172"/>
    </source>
</evidence>
<evidence type="ECO:0000313" key="3">
    <source>
        <dbReference type="EMBL" id="MBA9087714.1"/>
    </source>
</evidence>
<dbReference type="GO" id="GO:0015074">
    <property type="term" value="P:DNA integration"/>
    <property type="evidence" value="ECO:0007669"/>
    <property type="project" value="InterPro"/>
</dbReference>
<dbReference type="GO" id="GO:0006310">
    <property type="term" value="P:DNA recombination"/>
    <property type="evidence" value="ECO:0007669"/>
    <property type="project" value="UniProtKB-KW"/>
</dbReference>
<dbReference type="Gene3D" id="1.10.443.10">
    <property type="entry name" value="Intergrase catalytic core"/>
    <property type="match status" value="1"/>
</dbReference>
<dbReference type="SUPFAM" id="SSF56349">
    <property type="entry name" value="DNA breaking-rejoining enzymes"/>
    <property type="match status" value="1"/>
</dbReference>
<protein>
    <submittedName>
        <fullName evidence="3">Integrase</fullName>
    </submittedName>
</protein>
<dbReference type="InterPro" id="IPR002104">
    <property type="entry name" value="Integrase_catalytic"/>
</dbReference>
<keyword evidence="1" id="KW-0233">DNA recombination</keyword>
<dbReference type="GO" id="GO:0003677">
    <property type="term" value="F:DNA binding"/>
    <property type="evidence" value="ECO:0007669"/>
    <property type="project" value="InterPro"/>
</dbReference>
<dbReference type="PROSITE" id="PS51898">
    <property type="entry name" value="TYR_RECOMBINASE"/>
    <property type="match status" value="1"/>
</dbReference>
<accession>A0A7W3SWV5</accession>
<organism evidence="3 4">
    <name type="scientific">Fontibacillus solani</name>
    <dbReference type="NCBI Taxonomy" id="1572857"/>
    <lineage>
        <taxon>Bacteria</taxon>
        <taxon>Bacillati</taxon>
        <taxon>Bacillota</taxon>
        <taxon>Bacilli</taxon>
        <taxon>Bacillales</taxon>
        <taxon>Paenibacillaceae</taxon>
        <taxon>Fontibacillus</taxon>
    </lineage>
</organism>
<evidence type="ECO:0000313" key="4">
    <source>
        <dbReference type="Proteomes" id="UP000567067"/>
    </source>
</evidence>
<evidence type="ECO:0000259" key="2">
    <source>
        <dbReference type="PROSITE" id="PS51898"/>
    </source>
</evidence>